<dbReference type="InterPro" id="IPR058740">
    <property type="entry name" value="MurL_N"/>
</dbReference>
<gene>
    <name evidence="5" type="ORF">FME351_LOCUS15540</name>
    <name evidence="3" type="ORF">KIK155_LOCUS3205</name>
    <name evidence="4" type="ORF">TIS948_LOCUS23407</name>
    <name evidence="7" type="ORF">TOA249_LOCUS7815</name>
    <name evidence="8" type="ORF">TSG867_LOCUS30290</name>
    <name evidence="6" type="ORF">UJA718_LOCUS27174</name>
</gene>
<dbReference type="Proteomes" id="UP000663873">
    <property type="component" value="Unassembled WGS sequence"/>
</dbReference>
<dbReference type="InterPro" id="IPR058741">
    <property type="entry name" value="MurL_C"/>
</dbReference>
<dbReference type="Proteomes" id="UP000663862">
    <property type="component" value="Unassembled WGS sequence"/>
</dbReference>
<evidence type="ECO:0000259" key="2">
    <source>
        <dbReference type="Pfam" id="PF26299"/>
    </source>
</evidence>
<dbReference type="EMBL" id="CAJOBQ010004738">
    <property type="protein sequence ID" value="CAF4642764.1"/>
    <property type="molecule type" value="Genomic_DNA"/>
</dbReference>
<dbReference type="EMBL" id="CAJNYU010001925">
    <property type="protein sequence ID" value="CAF3481646.1"/>
    <property type="molecule type" value="Genomic_DNA"/>
</dbReference>
<evidence type="ECO:0000313" key="7">
    <source>
        <dbReference type="EMBL" id="CAF4559351.1"/>
    </source>
</evidence>
<protein>
    <recommendedName>
        <fullName evidence="11">UDP-N-acetyl-alpha-D-muramoyl-L-alanyl-L-glutamate epimerase</fullName>
    </recommendedName>
</protein>
<dbReference type="EMBL" id="CAJOBS010000358">
    <property type="protein sequence ID" value="CAF4559351.1"/>
    <property type="molecule type" value="Genomic_DNA"/>
</dbReference>
<dbReference type="Proteomes" id="UP000663838">
    <property type="component" value="Unassembled WGS sequence"/>
</dbReference>
<dbReference type="EMBL" id="CAJNXB010004049">
    <property type="protein sequence ID" value="CAF3352459.1"/>
    <property type="molecule type" value="Genomic_DNA"/>
</dbReference>
<evidence type="ECO:0000259" key="1">
    <source>
        <dbReference type="Pfam" id="PF26298"/>
    </source>
</evidence>
<dbReference type="Pfam" id="PF26298">
    <property type="entry name" value="MurL_epimerase_C"/>
    <property type="match status" value="1"/>
</dbReference>
<evidence type="ECO:0000313" key="5">
    <source>
        <dbReference type="EMBL" id="CAF3481646.1"/>
    </source>
</evidence>
<dbReference type="Proteomes" id="UP000663825">
    <property type="component" value="Unassembled WGS sequence"/>
</dbReference>
<name>A0A817W8I8_9BILA</name>
<evidence type="ECO:0008006" key="11">
    <source>
        <dbReference type="Google" id="ProtNLM"/>
    </source>
</evidence>
<feature type="domain" description="MurL C-terminal" evidence="1">
    <location>
        <begin position="332"/>
        <end position="407"/>
    </location>
</feature>
<proteinExistence type="predicted"/>
<dbReference type="EMBL" id="CAJOBP010007419">
    <property type="protein sequence ID" value="CAF4513969.1"/>
    <property type="molecule type" value="Genomic_DNA"/>
</dbReference>
<dbReference type="Pfam" id="PF26299">
    <property type="entry name" value="MurL_N"/>
    <property type="match status" value="1"/>
</dbReference>
<reference evidence="4" key="1">
    <citation type="submission" date="2021-02" db="EMBL/GenBank/DDBJ databases">
        <authorList>
            <person name="Nowell W R."/>
        </authorList>
    </citation>
    <scope>NUCLEOTIDE SEQUENCE</scope>
</reference>
<evidence type="ECO:0000313" key="6">
    <source>
        <dbReference type="EMBL" id="CAF4513969.1"/>
    </source>
</evidence>
<dbReference type="Proteomes" id="UP000663865">
    <property type="component" value="Unassembled WGS sequence"/>
</dbReference>
<dbReference type="Proteomes" id="UP000663869">
    <property type="component" value="Unassembled WGS sequence"/>
</dbReference>
<evidence type="ECO:0000313" key="3">
    <source>
        <dbReference type="EMBL" id="CAF3346543.1"/>
    </source>
</evidence>
<evidence type="ECO:0000313" key="8">
    <source>
        <dbReference type="EMBL" id="CAF4642764.1"/>
    </source>
</evidence>
<feature type="domain" description="MurL N-terminal" evidence="2">
    <location>
        <begin position="242"/>
        <end position="302"/>
    </location>
</feature>
<evidence type="ECO:0000313" key="10">
    <source>
        <dbReference type="Proteomes" id="UP000663873"/>
    </source>
</evidence>
<organism evidence="4 9">
    <name type="scientific">Rotaria socialis</name>
    <dbReference type="NCBI Taxonomy" id="392032"/>
    <lineage>
        <taxon>Eukaryota</taxon>
        <taxon>Metazoa</taxon>
        <taxon>Spiralia</taxon>
        <taxon>Gnathifera</taxon>
        <taxon>Rotifera</taxon>
        <taxon>Eurotatoria</taxon>
        <taxon>Bdelloidea</taxon>
        <taxon>Philodinida</taxon>
        <taxon>Philodinidae</taxon>
        <taxon>Rotaria</taxon>
    </lineage>
</organism>
<sequence length="478" mass="53989">MDPARRMWLGEICCSAHQLELCYGIDELAFQTTLQYGPEVDFKALGERYGAAYLDKLLFHIVAFEANKILSLGPLTLDPGRHATWFTPDFIKLWQTVNHKVWAQWRYEHNRPDYHGPSFEPLVLDQKLTCLPPVECDPGKIENLVFCGGGKDSLVAMKLMEGAKIPFSTFTYTHSIYGSAESQSALIEKLMDTSLPISRHKLSVNDTFLNTPIDSFCSRYQIHQVLAAETPASIFSVLPLVLVLGYRHIILAHERSADKDNLVWNATGEDVNHQCGKSLEAEILINKYIQEELISGIIYFSLLKPIHDVIIFSMLEEHLTSVLCTHSCNIIKPWCKRCAKCAYVWLNYMAYLPIELVNKIFNSENLLDLPENQISFRQMLGLEAHTPFECIGQISEVKLAFELVRRKGVMGTAMTTYTTNVTPIQDWSKIIAEYARVVTSDARNFPPVIAAGVLPLMKHASQVAQKRLMTALDLSSES</sequence>
<evidence type="ECO:0000313" key="9">
    <source>
        <dbReference type="Proteomes" id="UP000663825"/>
    </source>
</evidence>
<dbReference type="EMBL" id="CAJNYV010000133">
    <property type="protein sequence ID" value="CAF3346543.1"/>
    <property type="molecule type" value="Genomic_DNA"/>
</dbReference>
<dbReference type="AlphaFoldDB" id="A0A817W8I8"/>
<evidence type="ECO:0000313" key="4">
    <source>
        <dbReference type="EMBL" id="CAF3352459.1"/>
    </source>
</evidence>
<comment type="caution">
    <text evidence="4">The sequence shown here is derived from an EMBL/GenBank/DDBJ whole genome shotgun (WGS) entry which is preliminary data.</text>
</comment>
<keyword evidence="10" id="KW-1185">Reference proteome</keyword>
<accession>A0A817W8I8</accession>
<dbReference type="OrthoDB" id="10056277at2759"/>